<dbReference type="GO" id="GO:0005737">
    <property type="term" value="C:cytoplasm"/>
    <property type="evidence" value="ECO:0007669"/>
    <property type="project" value="TreeGrafter"/>
</dbReference>
<dbReference type="PANTHER" id="PTHR24153:SF8">
    <property type="entry name" value="FORKED, ISOFORM F"/>
    <property type="match status" value="1"/>
</dbReference>
<evidence type="ECO:0000313" key="4">
    <source>
        <dbReference type="Proteomes" id="UP001224775"/>
    </source>
</evidence>
<evidence type="ECO:0000313" key="3">
    <source>
        <dbReference type="EMBL" id="KAK1734192.1"/>
    </source>
</evidence>
<dbReference type="InterPro" id="IPR052420">
    <property type="entry name" value="Espin/Espin-like"/>
</dbReference>
<dbReference type="GO" id="GO:0051017">
    <property type="term" value="P:actin filament bundle assembly"/>
    <property type="evidence" value="ECO:0007669"/>
    <property type="project" value="TreeGrafter"/>
</dbReference>
<dbReference type="SUPFAM" id="SSF48403">
    <property type="entry name" value="Ankyrin repeat"/>
    <property type="match status" value="1"/>
</dbReference>
<name>A0AAD8XUY8_9STRA</name>
<dbReference type="AlphaFoldDB" id="A0AAD8XUY8"/>
<protein>
    <submittedName>
        <fullName evidence="3">Ankyrin repeat domain-containing protein</fullName>
    </submittedName>
</protein>
<sequence length="371" mass="41314">MMVISQFILLAEGVHDLQTFVASSLRHILHQHGLLLLVVKVFSPLHYACQSGTSATVKYFVDNYPEQIHVSGDDIGYPIFCALTGLKCIRNEDVKMQEDPTVAVEKVKILLACDASIVLQEYGGRVPLVYACRRTNDFSFPSSSLNAAIKVIQLLYDAHPESLVDHKTILTGIRDRCDNREISVFLTTQFAYAEQMSDRHFMMTPDENGRLPLHTALLENATLGSIKLLVKGNPNAIQTPDNSGVIPLHVACRHHESTSVIQHLIGLDESTLNAVDRFYNTPLHLACQGGKHETIALLVEEHDAVSVSKANAHKKLPIHLLFESDVDKLSIEYTQSIFLLFKAYPETVNMASAEDEDCLSQTGLKRKFHDV</sequence>
<keyword evidence="2" id="KW-0040">ANK repeat</keyword>
<gene>
    <name evidence="3" type="ORF">QTG54_015195</name>
</gene>
<comment type="caution">
    <text evidence="3">The sequence shown here is derived from an EMBL/GenBank/DDBJ whole genome shotgun (WGS) entry which is preliminary data.</text>
</comment>
<dbReference type="PANTHER" id="PTHR24153">
    <property type="entry name" value="ESPIN"/>
    <property type="match status" value="1"/>
</dbReference>
<accession>A0AAD8XUY8</accession>
<keyword evidence="4" id="KW-1185">Reference proteome</keyword>
<proteinExistence type="predicted"/>
<dbReference type="InterPro" id="IPR036770">
    <property type="entry name" value="Ankyrin_rpt-contain_sf"/>
</dbReference>
<dbReference type="Pfam" id="PF00023">
    <property type="entry name" value="Ank"/>
    <property type="match status" value="1"/>
</dbReference>
<evidence type="ECO:0000256" key="2">
    <source>
        <dbReference type="ARBA" id="ARBA00023043"/>
    </source>
</evidence>
<dbReference type="Gene3D" id="1.25.40.20">
    <property type="entry name" value="Ankyrin repeat-containing domain"/>
    <property type="match status" value="2"/>
</dbReference>
<evidence type="ECO:0000256" key="1">
    <source>
        <dbReference type="ARBA" id="ARBA00022737"/>
    </source>
</evidence>
<dbReference type="SMART" id="SM00248">
    <property type="entry name" value="ANK"/>
    <property type="match status" value="5"/>
</dbReference>
<dbReference type="InterPro" id="IPR002110">
    <property type="entry name" value="Ankyrin_rpt"/>
</dbReference>
<reference evidence="3" key="1">
    <citation type="submission" date="2023-06" db="EMBL/GenBank/DDBJ databases">
        <title>Survivors Of The Sea: Transcriptome response of Skeletonema marinoi to long-term dormancy.</title>
        <authorList>
            <person name="Pinder M.I.M."/>
            <person name="Kourtchenko O."/>
            <person name="Robertson E.K."/>
            <person name="Larsson T."/>
            <person name="Maumus F."/>
            <person name="Osuna-Cruz C.M."/>
            <person name="Vancaester E."/>
            <person name="Stenow R."/>
            <person name="Vandepoele K."/>
            <person name="Ploug H."/>
            <person name="Bruchert V."/>
            <person name="Godhe A."/>
            <person name="Topel M."/>
        </authorList>
    </citation>
    <scope>NUCLEOTIDE SEQUENCE</scope>
    <source>
        <strain evidence="3">R05AC</strain>
    </source>
</reference>
<dbReference type="GO" id="GO:0051015">
    <property type="term" value="F:actin filament binding"/>
    <property type="evidence" value="ECO:0007669"/>
    <property type="project" value="TreeGrafter"/>
</dbReference>
<dbReference type="EMBL" id="JATAAI010000041">
    <property type="protein sequence ID" value="KAK1734192.1"/>
    <property type="molecule type" value="Genomic_DNA"/>
</dbReference>
<organism evidence="3 4">
    <name type="scientific">Skeletonema marinoi</name>
    <dbReference type="NCBI Taxonomy" id="267567"/>
    <lineage>
        <taxon>Eukaryota</taxon>
        <taxon>Sar</taxon>
        <taxon>Stramenopiles</taxon>
        <taxon>Ochrophyta</taxon>
        <taxon>Bacillariophyta</taxon>
        <taxon>Coscinodiscophyceae</taxon>
        <taxon>Thalassiosirophycidae</taxon>
        <taxon>Thalassiosirales</taxon>
        <taxon>Skeletonemataceae</taxon>
        <taxon>Skeletonema</taxon>
        <taxon>Skeletonema marinoi-dohrnii complex</taxon>
    </lineage>
</organism>
<dbReference type="Proteomes" id="UP001224775">
    <property type="component" value="Unassembled WGS sequence"/>
</dbReference>
<keyword evidence="1" id="KW-0677">Repeat</keyword>